<evidence type="ECO:0000256" key="11">
    <source>
        <dbReference type="ARBA" id="ARBA00022989"/>
    </source>
</evidence>
<dbReference type="FunCoup" id="A8Y4B7">
    <property type="interactions" value="335"/>
</dbReference>
<dbReference type="GO" id="GO:0007606">
    <property type="term" value="P:sensory perception of chemical stimulus"/>
    <property type="evidence" value="ECO:0007669"/>
    <property type="project" value="InterPro"/>
</dbReference>
<evidence type="ECO:0000313" key="20">
    <source>
        <dbReference type="Proteomes" id="UP000008549"/>
    </source>
</evidence>
<dbReference type="InterPro" id="IPR001199">
    <property type="entry name" value="Cyt_B5-like_heme/steroid-bd"/>
</dbReference>
<dbReference type="InterPro" id="IPR036400">
    <property type="entry name" value="Cyt_B5-like_heme/steroid_sf"/>
</dbReference>
<evidence type="ECO:0000256" key="13">
    <source>
        <dbReference type="ARBA" id="ARBA00023136"/>
    </source>
</evidence>
<keyword evidence="8" id="KW-0256">Endoplasmic reticulum</keyword>
<dbReference type="PROSITE" id="PS50255">
    <property type="entry name" value="CYTOCHROME_B5_2"/>
    <property type="match status" value="1"/>
</dbReference>
<reference evidence="19 20" key="2">
    <citation type="journal article" date="2011" name="PLoS Genet.">
        <title>Caenorhabditis briggsae recombinant inbred line genotypes reveal inter-strain incompatibility and the evolution of recombination.</title>
        <authorList>
            <person name="Ross J.A."/>
            <person name="Koboldt D.C."/>
            <person name="Staisch J.E."/>
            <person name="Chamberlin H.M."/>
            <person name="Gupta B.P."/>
            <person name="Miller R.D."/>
            <person name="Baird S.E."/>
            <person name="Haag E.S."/>
        </authorList>
    </citation>
    <scope>NUCLEOTIDE SEQUENCE [LARGE SCALE GENOMIC DNA]</scope>
    <source>
        <strain evidence="19 20">AF16</strain>
    </source>
</reference>
<keyword evidence="6 17" id="KW-0812">Transmembrane</keyword>
<dbReference type="SMART" id="SM01117">
    <property type="entry name" value="Cyt-b5"/>
    <property type="match status" value="1"/>
</dbReference>
<evidence type="ECO:0000256" key="16">
    <source>
        <dbReference type="ARBA" id="ARBA00039806"/>
    </source>
</evidence>
<protein>
    <recommendedName>
        <fullName evidence="16">Cytochrome b5</fullName>
    </recommendedName>
</protein>
<evidence type="ECO:0000259" key="18">
    <source>
        <dbReference type="PROSITE" id="PS50255"/>
    </source>
</evidence>
<dbReference type="InParanoid" id="A8Y4B7"/>
<comment type="similarity">
    <text evidence="15 17">Belongs to the cytochrome b5 family.</text>
</comment>
<dbReference type="Pfam" id="PF00173">
    <property type="entry name" value="Cyt-b5"/>
    <property type="match status" value="1"/>
</dbReference>
<dbReference type="SUPFAM" id="SSF55856">
    <property type="entry name" value="Cytochrome b5-like heme/steroid binding domain"/>
    <property type="match status" value="1"/>
</dbReference>
<feature type="transmembrane region" description="Helical" evidence="17">
    <location>
        <begin position="73"/>
        <end position="94"/>
    </location>
</feature>
<comment type="subcellular location">
    <subcellularLocation>
        <location evidence="1">Endoplasmic reticulum membrane</location>
        <topology evidence="1">Single-pass membrane protein</topology>
        <orientation evidence="1">Cytoplasmic side</orientation>
    </subcellularLocation>
    <subcellularLocation>
        <location evidence="2">Membrane</location>
        <topology evidence="2">Multi-pass membrane protein</topology>
    </subcellularLocation>
    <subcellularLocation>
        <location evidence="14">Microsome membrane</location>
        <topology evidence="14">Single-pass membrane protein</topology>
        <orientation evidence="14">Cytoplasmic side</orientation>
    </subcellularLocation>
</comment>
<dbReference type="PRINTS" id="PR00363">
    <property type="entry name" value="CYTOCHROMEB5"/>
</dbReference>
<dbReference type="GO" id="GO:0020037">
    <property type="term" value="F:heme binding"/>
    <property type="evidence" value="ECO:0000318"/>
    <property type="project" value="GO_Central"/>
</dbReference>
<evidence type="ECO:0000256" key="17">
    <source>
        <dbReference type="RuleBase" id="RU362121"/>
    </source>
</evidence>
<feature type="domain" description="Cytochrome b5 heme-binding" evidence="18">
    <location>
        <begin position="276"/>
        <end position="352"/>
    </location>
</feature>
<evidence type="ECO:0000256" key="10">
    <source>
        <dbReference type="ARBA" id="ARBA00022982"/>
    </source>
</evidence>
<dbReference type="InterPro" id="IPR050668">
    <property type="entry name" value="Cytochrome_b5"/>
</dbReference>
<dbReference type="GO" id="GO:0005789">
    <property type="term" value="C:endoplasmic reticulum membrane"/>
    <property type="evidence" value="ECO:0007669"/>
    <property type="project" value="UniProtKB-SubCell"/>
</dbReference>
<dbReference type="Gene3D" id="3.10.120.10">
    <property type="entry name" value="Cytochrome b5-like heme/steroid binding domain"/>
    <property type="match status" value="1"/>
</dbReference>
<keyword evidence="12 17" id="KW-0408">Iron</keyword>
<dbReference type="STRING" id="6238.A8Y4B7"/>
<dbReference type="eggNOG" id="KOG0537">
    <property type="taxonomic scope" value="Eukaryota"/>
</dbReference>
<keyword evidence="10" id="KW-0249">Electron transport</keyword>
<evidence type="ECO:0000256" key="7">
    <source>
        <dbReference type="ARBA" id="ARBA00022723"/>
    </source>
</evidence>
<evidence type="ECO:0000256" key="1">
    <source>
        <dbReference type="ARBA" id="ARBA00004131"/>
    </source>
</evidence>
<dbReference type="PROSITE" id="PS00191">
    <property type="entry name" value="CYTOCHROME_B5_1"/>
    <property type="match status" value="1"/>
</dbReference>
<keyword evidence="4" id="KW-0813">Transport</keyword>
<feature type="transmembrane region" description="Helical" evidence="17">
    <location>
        <begin position="195"/>
        <end position="217"/>
    </location>
</feature>
<dbReference type="GO" id="GO:0016020">
    <property type="term" value="C:membrane"/>
    <property type="evidence" value="ECO:0000318"/>
    <property type="project" value="GO_Central"/>
</dbReference>
<feature type="transmembrane region" description="Helical" evidence="17">
    <location>
        <begin position="7"/>
        <end position="29"/>
    </location>
</feature>
<feature type="transmembrane region" description="Helical" evidence="17">
    <location>
        <begin position="155"/>
        <end position="175"/>
    </location>
</feature>
<organism evidence="19 20">
    <name type="scientific">Caenorhabditis briggsae</name>
    <dbReference type="NCBI Taxonomy" id="6238"/>
    <lineage>
        <taxon>Eukaryota</taxon>
        <taxon>Metazoa</taxon>
        <taxon>Ecdysozoa</taxon>
        <taxon>Nematoda</taxon>
        <taxon>Chromadorea</taxon>
        <taxon>Rhabditida</taxon>
        <taxon>Rhabditina</taxon>
        <taxon>Rhabditomorpha</taxon>
        <taxon>Rhabditoidea</taxon>
        <taxon>Rhabditidae</taxon>
        <taxon>Peloderinae</taxon>
        <taxon>Caenorhabditis</taxon>
    </lineage>
</organism>
<keyword evidence="5 17" id="KW-0349">Heme</keyword>
<evidence type="ECO:0000256" key="5">
    <source>
        <dbReference type="ARBA" id="ARBA00022617"/>
    </source>
</evidence>
<dbReference type="InterPro" id="IPR004151">
    <property type="entry name" value="7TM_GPCR_serpentine_rcpt_Sre"/>
</dbReference>
<sequence>MTIASYFLAGVLMSISRLAWLICDLFWVPIDQMEILMYSRLVFQTSIAAHLFVLSAERAIATCRSKQYEQNSCYPVIILCCILTYPYSLLQLYSKYNFEKGREINVVLYLGAAVVSFLILMIVYRVNKKKVKERRFKGPISEAYQVRENIRTSRLLLKIFIIFSFFVGLSTYFLLRFSASLTDPKQKWVTITNGFLYDMLISTGTTTTTIVFLHFLIPDETQKKWSHILHLSCYNHNVTPESKRLRFKSIHGVDVDVGNGTKHFLTLTHFKKIMSDAIFTRSEVSMHCGEDDCWIIVGNYVYDVTKFVDMHPGGPEILLEFAGGDATDAFESVGHSMCARMMLTKFKIGSLPEEERPDFVQAEYITHAKISLPMAH</sequence>
<evidence type="ECO:0000256" key="15">
    <source>
        <dbReference type="ARBA" id="ARBA00038168"/>
    </source>
</evidence>
<accession>A8Y4B7</accession>
<keyword evidence="7 17" id="KW-0479">Metal-binding</keyword>
<dbReference type="WormBase" id="CBG23264">
    <property type="protein sequence ID" value="CBP48978"/>
    <property type="gene ID" value="WBGene00041650"/>
</dbReference>
<feature type="transmembrane region" description="Helical" evidence="17">
    <location>
        <begin position="41"/>
        <end position="61"/>
    </location>
</feature>
<evidence type="ECO:0000313" key="21">
    <source>
        <dbReference type="WormBase" id="CBG23264"/>
    </source>
</evidence>
<dbReference type="HOGENOM" id="CLU_736154_0_0_1"/>
<evidence type="ECO:0000256" key="6">
    <source>
        <dbReference type="ARBA" id="ARBA00022692"/>
    </source>
</evidence>
<keyword evidence="13 17" id="KW-0472">Membrane</keyword>
<proteinExistence type="inferred from homology"/>
<evidence type="ECO:0000313" key="19">
    <source>
        <dbReference type="EMBL" id="CAP39737.1"/>
    </source>
</evidence>
<keyword evidence="11 17" id="KW-1133">Transmembrane helix</keyword>
<dbReference type="RefSeq" id="XP_002636572.1">
    <property type="nucleotide sequence ID" value="XM_002636526.1"/>
</dbReference>
<dbReference type="AlphaFoldDB" id="A8Y4B7"/>
<feature type="transmembrane region" description="Helical" evidence="17">
    <location>
        <begin position="106"/>
        <end position="127"/>
    </location>
</feature>
<dbReference type="PANTHER" id="PTHR19359">
    <property type="entry name" value="CYTOCHROME B5"/>
    <property type="match status" value="1"/>
</dbReference>
<name>A8Y4B7_CAEBR</name>
<evidence type="ECO:0000256" key="9">
    <source>
        <dbReference type="ARBA" id="ARBA00022848"/>
    </source>
</evidence>
<dbReference type="PANTHER" id="PTHR19359:SF150">
    <property type="entry name" value="CYTOCHROME B5"/>
    <property type="match status" value="1"/>
</dbReference>
<dbReference type="EMBL" id="HE601533">
    <property type="protein sequence ID" value="CAP39737.1"/>
    <property type="molecule type" value="Genomic_DNA"/>
</dbReference>
<dbReference type="KEGG" id="cbr:CBG_23264"/>
<dbReference type="GeneID" id="8578567"/>
<dbReference type="InterPro" id="IPR018506">
    <property type="entry name" value="Cyt_B5_heme-BS"/>
</dbReference>
<dbReference type="FunFam" id="3.10.120.10:FF:000007">
    <property type="entry name" value="Sulfite oxidase, mitochondrial"/>
    <property type="match status" value="1"/>
</dbReference>
<gene>
    <name evidence="19 21" type="ORF">CBG23264</name>
    <name evidence="19" type="ORF">CBG_23264</name>
</gene>
<dbReference type="Pfam" id="PF03125">
    <property type="entry name" value="Sre"/>
    <property type="match status" value="1"/>
</dbReference>
<dbReference type="Proteomes" id="UP000008549">
    <property type="component" value="Unassembled WGS sequence"/>
</dbReference>
<keyword evidence="9" id="KW-0492">Microsome</keyword>
<keyword evidence="20" id="KW-1185">Reference proteome</keyword>
<evidence type="ECO:0000256" key="14">
    <source>
        <dbReference type="ARBA" id="ARBA00037877"/>
    </source>
</evidence>
<evidence type="ECO:0000256" key="4">
    <source>
        <dbReference type="ARBA" id="ARBA00022448"/>
    </source>
</evidence>
<dbReference type="CTD" id="8578567"/>
<dbReference type="OMA" id="WVTITNG"/>
<comment type="caution">
    <text evidence="17">Lacks conserved residue(s) required for the propagation of feature annotation.</text>
</comment>
<evidence type="ECO:0000256" key="8">
    <source>
        <dbReference type="ARBA" id="ARBA00022824"/>
    </source>
</evidence>
<evidence type="ECO:0000256" key="2">
    <source>
        <dbReference type="ARBA" id="ARBA00004141"/>
    </source>
</evidence>
<reference evidence="19 20" key="1">
    <citation type="journal article" date="2003" name="PLoS Biol.">
        <title>The genome sequence of Caenorhabditis briggsae: a platform for comparative genomics.</title>
        <authorList>
            <person name="Stein L.D."/>
            <person name="Bao Z."/>
            <person name="Blasiar D."/>
            <person name="Blumenthal T."/>
            <person name="Brent M.R."/>
            <person name="Chen N."/>
            <person name="Chinwalla A."/>
            <person name="Clarke L."/>
            <person name="Clee C."/>
            <person name="Coghlan A."/>
            <person name="Coulson A."/>
            <person name="D'Eustachio P."/>
            <person name="Fitch D.H."/>
            <person name="Fulton L.A."/>
            <person name="Fulton R.E."/>
            <person name="Griffiths-Jones S."/>
            <person name="Harris T.W."/>
            <person name="Hillier L.W."/>
            <person name="Kamath R."/>
            <person name="Kuwabara P.E."/>
            <person name="Mardis E.R."/>
            <person name="Marra M.A."/>
            <person name="Miner T.L."/>
            <person name="Minx P."/>
            <person name="Mullikin J.C."/>
            <person name="Plumb R.W."/>
            <person name="Rogers J."/>
            <person name="Schein J.E."/>
            <person name="Sohrmann M."/>
            <person name="Spieth J."/>
            <person name="Stajich J.E."/>
            <person name="Wei C."/>
            <person name="Willey D."/>
            <person name="Wilson R.K."/>
            <person name="Durbin R."/>
            <person name="Waterston R.H."/>
        </authorList>
    </citation>
    <scope>NUCLEOTIDE SEQUENCE [LARGE SCALE GENOMIC DNA]</scope>
    <source>
        <strain evidence="19 20">AF16</strain>
    </source>
</reference>
<evidence type="ECO:0000256" key="3">
    <source>
        <dbReference type="ARBA" id="ARBA00006803"/>
    </source>
</evidence>
<dbReference type="GO" id="GO:0046872">
    <property type="term" value="F:metal ion binding"/>
    <property type="evidence" value="ECO:0007669"/>
    <property type="project" value="UniProtKB-UniRule"/>
</dbReference>
<comment type="similarity">
    <text evidence="3">Belongs to the nematode receptor-like protein sre family.</text>
</comment>
<evidence type="ECO:0000256" key="12">
    <source>
        <dbReference type="ARBA" id="ARBA00023004"/>
    </source>
</evidence>